<feature type="signal peptide" evidence="5">
    <location>
        <begin position="1"/>
        <end position="23"/>
    </location>
</feature>
<dbReference type="InterPro" id="IPR006664">
    <property type="entry name" value="OMP_bac"/>
</dbReference>
<dbReference type="Gene3D" id="1.25.40.10">
    <property type="entry name" value="Tetratricopeptide repeat domain"/>
    <property type="match status" value="1"/>
</dbReference>
<keyword evidence="8" id="KW-1185">Reference proteome</keyword>
<dbReference type="SUPFAM" id="SSF103088">
    <property type="entry name" value="OmpA-like"/>
    <property type="match status" value="1"/>
</dbReference>
<dbReference type="GO" id="GO:0009279">
    <property type="term" value="C:cell outer membrane"/>
    <property type="evidence" value="ECO:0007669"/>
    <property type="project" value="UniProtKB-SubCell"/>
</dbReference>
<dbReference type="InterPro" id="IPR006665">
    <property type="entry name" value="OmpA-like"/>
</dbReference>
<dbReference type="InterPro" id="IPR011990">
    <property type="entry name" value="TPR-like_helical_dom_sf"/>
</dbReference>
<keyword evidence="5" id="KW-0732">Signal</keyword>
<sequence length="656" mass="75062">MKVKKTILLIVSLSLFFASFGQKVNLKQADKLYEDLAYIKTSEILLDVAEKGYKSAELFEKLGNSFYFNNKMEEATKWYGELMALNKDVDPEYYFRYAQALKFTENYAEANKWMEKFISASSSDLRARSYASKRNYLESIEKVSREIPVTNMSLNSELSDFGSNQYKDVFLFSSNRESGRLYEWNEQPFLDLYSAKKTEEGTYGNVIKFDNLINTKYHESSISFLPTDQIAYFTRNNYYKKRLKKDDTGLNRLQIYRAHLQKDGSWGEITSVHFNSKDYSCAHPSVNSNGTKLYFASDKPGTIGNSDIYVVDILEDGKLGEPENLGSLINTEAQESFPYINSKGDLYYSSTGLNGLGGFDVYVVRDFENKYKNGAPYIVENLGKPINSAQDDFGYYENLGTKEGFFTSNRPGGKGDDDIYSFTVPDCTQEVEGVVYNIDTKEIIPGATVTLYNKSAEKIEEMVVGDDAKYHFTGLPCESVFLVRGEKEDYSSDEKRFETTDNPNEFIKIDLELKQEKILIEPCDDLAKVLDIPIIHFDFDKYNIRPDAEIELQKVLAVLNKYPTMHIDIRSHTDCRGSYKYNETLSENRAQSTKQYLINKGIASERLTAKGYGEYRLVNDCACEPHNDSKCSEAEHQENRRSEFIITSINGKKCNE</sequence>
<evidence type="ECO:0000259" key="6">
    <source>
        <dbReference type="PROSITE" id="PS51123"/>
    </source>
</evidence>
<feature type="domain" description="OmpA-like" evidence="6">
    <location>
        <begin position="524"/>
        <end position="650"/>
    </location>
</feature>
<dbReference type="Pfam" id="PF07676">
    <property type="entry name" value="PD40"/>
    <property type="match status" value="1"/>
</dbReference>
<dbReference type="PROSITE" id="PS51123">
    <property type="entry name" value="OMPA_2"/>
    <property type="match status" value="1"/>
</dbReference>
<reference evidence="7" key="1">
    <citation type="submission" date="2022-01" db="EMBL/GenBank/DDBJ databases">
        <title>Draft genome sequence of Sabulilitoribacter arenilitoris KCTC 52401.</title>
        <authorList>
            <person name="Oh J.-S."/>
        </authorList>
    </citation>
    <scope>NUCLEOTIDE SEQUENCE</scope>
    <source>
        <strain evidence="7">HMF6543</strain>
    </source>
</reference>
<dbReference type="PANTHER" id="PTHR30329">
    <property type="entry name" value="STATOR ELEMENT OF FLAGELLAR MOTOR COMPLEX"/>
    <property type="match status" value="1"/>
</dbReference>
<gene>
    <name evidence="7" type="ORF">L3X37_14900</name>
</gene>
<protein>
    <submittedName>
        <fullName evidence="7">OmpA family protein</fullName>
    </submittedName>
</protein>
<comment type="caution">
    <text evidence="7">The sequence shown here is derived from an EMBL/GenBank/DDBJ whole genome shotgun (WGS) entry which is preliminary data.</text>
</comment>
<dbReference type="InterPro" id="IPR011659">
    <property type="entry name" value="WD40"/>
</dbReference>
<evidence type="ECO:0000313" key="8">
    <source>
        <dbReference type="Proteomes" id="UP001199795"/>
    </source>
</evidence>
<evidence type="ECO:0000256" key="5">
    <source>
        <dbReference type="SAM" id="SignalP"/>
    </source>
</evidence>
<dbReference type="SUPFAM" id="SSF48452">
    <property type="entry name" value="TPR-like"/>
    <property type="match status" value="1"/>
</dbReference>
<dbReference type="PANTHER" id="PTHR30329:SF21">
    <property type="entry name" value="LIPOPROTEIN YIAD-RELATED"/>
    <property type="match status" value="1"/>
</dbReference>
<evidence type="ECO:0000256" key="3">
    <source>
        <dbReference type="ARBA" id="ARBA00023237"/>
    </source>
</evidence>
<evidence type="ECO:0000256" key="1">
    <source>
        <dbReference type="ARBA" id="ARBA00004442"/>
    </source>
</evidence>
<feature type="chain" id="PRO_5042196535" evidence="5">
    <location>
        <begin position="24"/>
        <end position="656"/>
    </location>
</feature>
<keyword evidence="2 4" id="KW-0472">Membrane</keyword>
<dbReference type="Gene3D" id="3.30.1330.60">
    <property type="entry name" value="OmpA-like domain"/>
    <property type="match status" value="1"/>
</dbReference>
<dbReference type="InterPro" id="IPR050330">
    <property type="entry name" value="Bact_OuterMem_StrucFunc"/>
</dbReference>
<dbReference type="InterPro" id="IPR036737">
    <property type="entry name" value="OmpA-like_sf"/>
</dbReference>
<keyword evidence="3" id="KW-0998">Cell outer membrane</keyword>
<name>A0AAE3JMS3_9FLAO</name>
<proteinExistence type="predicted"/>
<evidence type="ECO:0000313" key="7">
    <source>
        <dbReference type="EMBL" id="MCF7569634.1"/>
    </source>
</evidence>
<dbReference type="CDD" id="cd07185">
    <property type="entry name" value="OmpA_C-like"/>
    <property type="match status" value="1"/>
</dbReference>
<dbReference type="Proteomes" id="UP001199795">
    <property type="component" value="Unassembled WGS sequence"/>
</dbReference>
<dbReference type="PRINTS" id="PR01021">
    <property type="entry name" value="OMPADOMAIN"/>
</dbReference>
<dbReference type="Pfam" id="PF00691">
    <property type="entry name" value="OmpA"/>
    <property type="match status" value="1"/>
</dbReference>
<dbReference type="SUPFAM" id="SSF82171">
    <property type="entry name" value="DPP6 N-terminal domain-like"/>
    <property type="match status" value="1"/>
</dbReference>
<accession>A0AAE3JMS3</accession>
<organism evidence="7 8">
    <name type="scientific">Wocania arenilitoris</name>
    <dbReference type="NCBI Taxonomy" id="2044858"/>
    <lineage>
        <taxon>Bacteria</taxon>
        <taxon>Pseudomonadati</taxon>
        <taxon>Bacteroidota</taxon>
        <taxon>Flavobacteriia</taxon>
        <taxon>Flavobacteriales</taxon>
        <taxon>Flavobacteriaceae</taxon>
        <taxon>Wocania</taxon>
    </lineage>
</organism>
<dbReference type="AlphaFoldDB" id="A0AAE3JMS3"/>
<comment type="subcellular location">
    <subcellularLocation>
        <location evidence="1">Cell outer membrane</location>
    </subcellularLocation>
</comment>
<evidence type="ECO:0000256" key="2">
    <source>
        <dbReference type="ARBA" id="ARBA00023136"/>
    </source>
</evidence>
<dbReference type="RefSeq" id="WP_237240961.1">
    <property type="nucleotide sequence ID" value="NZ_JAKKDU010000025.1"/>
</dbReference>
<dbReference type="EMBL" id="JAKKDU010000025">
    <property type="protein sequence ID" value="MCF7569634.1"/>
    <property type="molecule type" value="Genomic_DNA"/>
</dbReference>
<evidence type="ECO:0000256" key="4">
    <source>
        <dbReference type="PROSITE-ProRule" id="PRU00473"/>
    </source>
</evidence>